<dbReference type="PANTHER" id="PTHR10985">
    <property type="entry name" value="BASIC HELIX-LOOP-HELIX TRANSCRIPTION FACTOR, HES-RELATED"/>
    <property type="match status" value="1"/>
</dbReference>
<evidence type="ECO:0000259" key="6">
    <source>
        <dbReference type="PROSITE" id="PS50888"/>
    </source>
</evidence>
<dbReference type="InterPro" id="IPR050370">
    <property type="entry name" value="HES_HEY"/>
</dbReference>
<evidence type="ECO:0000256" key="4">
    <source>
        <dbReference type="ARBA" id="ARBA00023242"/>
    </source>
</evidence>
<dbReference type="GO" id="GO:0046983">
    <property type="term" value="F:protein dimerization activity"/>
    <property type="evidence" value="ECO:0007669"/>
    <property type="project" value="InterPro"/>
</dbReference>
<evidence type="ECO:0000313" key="7">
    <source>
        <dbReference type="Proteomes" id="UP000887569"/>
    </source>
</evidence>
<keyword evidence="3" id="KW-0804">Transcription</keyword>
<dbReference type="AlphaFoldDB" id="A0A914ZPL1"/>
<protein>
    <submittedName>
        <fullName evidence="8">BHLH domain-containing protein</fullName>
    </submittedName>
</protein>
<dbReference type="PROSITE" id="PS50888">
    <property type="entry name" value="BHLH"/>
    <property type="match status" value="1"/>
</dbReference>
<dbReference type="InterPro" id="IPR011598">
    <property type="entry name" value="bHLH_dom"/>
</dbReference>
<dbReference type="Proteomes" id="UP000887569">
    <property type="component" value="Unplaced"/>
</dbReference>
<sequence length="278" mass="31277">MEKRRRARINRCLYEMKQMLVDGIKSGSPGQSKWEKADILEMSVAYMRQLQKKVPQTSVEDVLPSPQFIEGFSECLKEMQKFNANANLSLEVQQHNAKLNGYITAHLHTLTQDSRAKLSGALEVNAVQETTTAADSECSPTYSQTSPSSSSSEATSPKSSPCDHEEPSTRHSTKRRRKNAEFEQEVAVPLRSTLSLPYPQPSRINENSVLVMDPRPTRLPPFGVDQCLLTQFLSCVRPLGLKHPQEQPSWPSVAELATACNDMSTFNNGWMHNLWRPF</sequence>
<keyword evidence="4" id="KW-0539">Nucleus</keyword>
<evidence type="ECO:0000256" key="3">
    <source>
        <dbReference type="ARBA" id="ARBA00023163"/>
    </source>
</evidence>
<comment type="subcellular location">
    <subcellularLocation>
        <location evidence="1">Nucleus</location>
    </subcellularLocation>
</comment>
<feature type="region of interest" description="Disordered" evidence="5">
    <location>
        <begin position="130"/>
        <end position="186"/>
    </location>
</feature>
<evidence type="ECO:0000256" key="5">
    <source>
        <dbReference type="SAM" id="MobiDB-lite"/>
    </source>
</evidence>
<dbReference type="WBParaSite" id="PgB11_g037_t01">
    <property type="protein sequence ID" value="PgB11_g037_t01"/>
    <property type="gene ID" value="PgB11_g037"/>
</dbReference>
<reference evidence="8" key="1">
    <citation type="submission" date="2022-11" db="UniProtKB">
        <authorList>
            <consortium name="WormBaseParasite"/>
        </authorList>
    </citation>
    <scope>IDENTIFICATION</scope>
</reference>
<dbReference type="CDD" id="cd11410">
    <property type="entry name" value="bHLH_O_HES"/>
    <property type="match status" value="1"/>
</dbReference>
<evidence type="ECO:0000256" key="1">
    <source>
        <dbReference type="ARBA" id="ARBA00004123"/>
    </source>
</evidence>
<organism evidence="7 8">
    <name type="scientific">Parascaris univalens</name>
    <name type="common">Nematode worm</name>
    <dbReference type="NCBI Taxonomy" id="6257"/>
    <lineage>
        <taxon>Eukaryota</taxon>
        <taxon>Metazoa</taxon>
        <taxon>Ecdysozoa</taxon>
        <taxon>Nematoda</taxon>
        <taxon>Chromadorea</taxon>
        <taxon>Rhabditida</taxon>
        <taxon>Spirurina</taxon>
        <taxon>Ascaridomorpha</taxon>
        <taxon>Ascaridoidea</taxon>
        <taxon>Ascarididae</taxon>
        <taxon>Parascaris</taxon>
    </lineage>
</organism>
<accession>A0A914ZPL1</accession>
<feature type="domain" description="BHLH" evidence="6">
    <location>
        <begin position="1"/>
        <end position="50"/>
    </location>
</feature>
<dbReference type="Gene3D" id="4.10.280.10">
    <property type="entry name" value="Helix-loop-helix DNA-binding domain"/>
    <property type="match status" value="1"/>
</dbReference>
<dbReference type="Pfam" id="PF00010">
    <property type="entry name" value="HLH"/>
    <property type="match status" value="1"/>
</dbReference>
<evidence type="ECO:0000256" key="2">
    <source>
        <dbReference type="ARBA" id="ARBA00023015"/>
    </source>
</evidence>
<dbReference type="GO" id="GO:0005634">
    <property type="term" value="C:nucleus"/>
    <property type="evidence" value="ECO:0007669"/>
    <property type="project" value="UniProtKB-SubCell"/>
</dbReference>
<keyword evidence="7" id="KW-1185">Reference proteome</keyword>
<proteinExistence type="predicted"/>
<evidence type="ECO:0000313" key="8">
    <source>
        <dbReference type="WBParaSite" id="PgB11_g037_t01"/>
    </source>
</evidence>
<keyword evidence="2" id="KW-0805">Transcription regulation</keyword>
<dbReference type="InterPro" id="IPR036638">
    <property type="entry name" value="HLH_DNA-bd_sf"/>
</dbReference>
<name>A0A914ZPL1_PARUN</name>
<feature type="compositionally biased region" description="Low complexity" evidence="5">
    <location>
        <begin position="139"/>
        <end position="160"/>
    </location>
</feature>
<dbReference type="SMART" id="SM00353">
    <property type="entry name" value="HLH"/>
    <property type="match status" value="1"/>
</dbReference>
<dbReference type="SUPFAM" id="SSF47459">
    <property type="entry name" value="HLH, helix-loop-helix DNA-binding domain"/>
    <property type="match status" value="1"/>
</dbReference>